<evidence type="ECO:0000256" key="2">
    <source>
        <dbReference type="ARBA" id="ARBA00022801"/>
    </source>
</evidence>
<sequence length="431" mass="46832">MGRAFDLVVTGKAYIGGRVVEASIGVEDGRIAAVSSPALAGSAEERIELGKGYLVLPGMVDIHVHMREPGQEYKEDWRTGSRAAVKGGVTFVADMPNNKPPANTCERLAEKLRRAGEKSLVDFAFYAGFSENPEELLRCPELFVGGKLYPEELFSRSAAYFARLMAKLGKPLVVHAEDPSMFRESRGLPHSYARPPEAELSGVRRALRLCGEAGAWVHVTHVSTGAAVTELLSAKLSGLKATFDVTPHHALLTDSLYSTTLSRIAKVNPPLRGEADRSAVYSALARGLPDALVTDHAPHSPEEKASEDPPPGFPGLELALHLLLSEVLAGRLPLGVIDLYSSRPASLLGVEKGAIAVGMDADLVVVKREEWVVRGDEMVSKARYTPFEGWRLSTKTHAVFVRGRMVYAEGEFFEDARGSLRAPRGAPERWW</sequence>
<dbReference type="EC" id="3.5.2.3" evidence="4"/>
<dbReference type="Proteomes" id="UP000000641">
    <property type="component" value="Chromosome"/>
</dbReference>
<feature type="binding site" evidence="4">
    <location>
        <position position="63"/>
    </location>
    <ligand>
        <name>Zn(2+)</name>
        <dbReference type="ChEBI" id="CHEBI:29105"/>
        <label>1</label>
    </ligand>
</feature>
<dbReference type="GO" id="GO:0005737">
    <property type="term" value="C:cytoplasm"/>
    <property type="evidence" value="ECO:0007669"/>
    <property type="project" value="TreeGrafter"/>
</dbReference>
<dbReference type="Gene3D" id="3.20.20.140">
    <property type="entry name" value="Metal-dependent hydrolases"/>
    <property type="match status" value="1"/>
</dbReference>
<dbReference type="GO" id="GO:0004151">
    <property type="term" value="F:dihydroorotase activity"/>
    <property type="evidence" value="ECO:0007669"/>
    <property type="project" value="UniProtKB-UniRule"/>
</dbReference>
<evidence type="ECO:0000313" key="7">
    <source>
        <dbReference type="Proteomes" id="UP000000641"/>
    </source>
</evidence>
<feature type="modified residue" description="N6-carboxylysine" evidence="4">
    <location>
        <position position="147"/>
    </location>
</feature>
<dbReference type="GO" id="GO:0004038">
    <property type="term" value="F:allantoinase activity"/>
    <property type="evidence" value="ECO:0007669"/>
    <property type="project" value="TreeGrafter"/>
</dbReference>
<dbReference type="InterPro" id="IPR032466">
    <property type="entry name" value="Metal_Hydrolase"/>
</dbReference>
<feature type="binding site" evidence="4">
    <location>
        <position position="175"/>
    </location>
    <ligand>
        <name>Zn(2+)</name>
        <dbReference type="ChEBI" id="CHEBI:29105"/>
        <label>2</label>
    </ligand>
</feature>
<feature type="binding site" evidence="4">
    <location>
        <position position="147"/>
    </location>
    <ligand>
        <name>Zn(2+)</name>
        <dbReference type="ChEBI" id="CHEBI:29105"/>
        <label>1</label>
    </ligand>
</feature>
<dbReference type="InterPro" id="IPR002195">
    <property type="entry name" value="Dihydroorotase_CS"/>
</dbReference>
<proteinExistence type="inferred from homology"/>
<dbReference type="GO" id="GO:0008270">
    <property type="term" value="F:zinc ion binding"/>
    <property type="evidence" value="ECO:0007669"/>
    <property type="project" value="UniProtKB-UniRule"/>
</dbReference>
<evidence type="ECO:0000256" key="3">
    <source>
        <dbReference type="ARBA" id="ARBA00022975"/>
    </source>
</evidence>
<dbReference type="SUPFAM" id="SSF51338">
    <property type="entry name" value="Composite domain of metallo-dependent hydrolases"/>
    <property type="match status" value="1"/>
</dbReference>
<evidence type="ECO:0000256" key="4">
    <source>
        <dbReference type="HAMAP-Rule" id="MF_00220"/>
    </source>
</evidence>
<comment type="cofactor">
    <cofactor evidence="4">
        <name>Zn(2+)</name>
        <dbReference type="ChEBI" id="CHEBI:29105"/>
    </cofactor>
    <text evidence="4">Binds 2 Zn(2+) ions per subunit.</text>
</comment>
<feature type="binding site" evidence="4">
    <location>
        <position position="147"/>
    </location>
    <ligand>
        <name>Zn(2+)</name>
        <dbReference type="ChEBI" id="CHEBI:29105"/>
        <label>2</label>
    </ligand>
</feature>
<dbReference type="GeneID" id="4602161"/>
<keyword evidence="4" id="KW-0862">Zinc</keyword>
<evidence type="ECO:0000313" key="6">
    <source>
        <dbReference type="EMBL" id="ABL78557.1"/>
    </source>
</evidence>
<feature type="binding site" evidence="4">
    <location>
        <position position="65"/>
    </location>
    <ligand>
        <name>Zn(2+)</name>
        <dbReference type="ChEBI" id="CHEBI:29105"/>
        <label>1</label>
    </ligand>
</feature>
<feature type="binding site" evidence="4">
    <location>
        <begin position="65"/>
        <end position="67"/>
    </location>
    <ligand>
        <name>substrate</name>
    </ligand>
</feature>
<dbReference type="InterPro" id="IPR004722">
    <property type="entry name" value="DHOase"/>
</dbReference>
<evidence type="ECO:0000259" key="5">
    <source>
        <dbReference type="Pfam" id="PF01979"/>
    </source>
</evidence>
<evidence type="ECO:0000256" key="1">
    <source>
        <dbReference type="ARBA" id="ARBA00022723"/>
    </source>
</evidence>
<feature type="binding site" evidence="4">
    <location>
        <position position="299"/>
    </location>
    <ligand>
        <name>substrate</name>
    </ligand>
</feature>
<feature type="active site" evidence="4">
    <location>
        <position position="295"/>
    </location>
</feature>
<name>A1RZC7_THEPD</name>
<dbReference type="eggNOG" id="arCOG00689">
    <property type="taxonomic scope" value="Archaea"/>
</dbReference>
<dbReference type="OrthoDB" id="8791at2157"/>
<feature type="binding site" evidence="4">
    <location>
        <position position="295"/>
    </location>
    <ligand>
        <name>Zn(2+)</name>
        <dbReference type="ChEBI" id="CHEBI:29105"/>
        <label>1</label>
    </ligand>
</feature>
<dbReference type="HOGENOM" id="CLU_015572_1_1_2"/>
<dbReference type="PANTHER" id="PTHR43668:SF2">
    <property type="entry name" value="ALLANTOINASE"/>
    <property type="match status" value="1"/>
</dbReference>
<feature type="binding site" evidence="4">
    <location>
        <position position="221"/>
    </location>
    <ligand>
        <name>Zn(2+)</name>
        <dbReference type="ChEBI" id="CHEBI:29105"/>
        <label>2</label>
    </ligand>
</feature>
<protein>
    <recommendedName>
        <fullName evidence="4">Dihydroorotase</fullName>
        <shortName evidence="4">DHOase</shortName>
        <ecNumber evidence="4">3.5.2.3</ecNumber>
    </recommendedName>
</protein>
<dbReference type="STRING" id="368408.Tpen_1159"/>
<comment type="function">
    <text evidence="4">Catalyzes the reversible cyclization of carbamoyl aspartate to dihydroorotate.</text>
</comment>
<dbReference type="NCBIfam" id="TIGR00857">
    <property type="entry name" value="pyrC_multi"/>
    <property type="match status" value="1"/>
</dbReference>
<dbReference type="HAMAP" id="MF_00220_A">
    <property type="entry name" value="PyrC_classI_A"/>
    <property type="match status" value="1"/>
</dbReference>
<dbReference type="InterPro" id="IPR006680">
    <property type="entry name" value="Amidohydro-rel"/>
</dbReference>
<feature type="binding site" evidence="4">
    <location>
        <position position="97"/>
    </location>
    <ligand>
        <name>substrate</name>
    </ligand>
</feature>
<dbReference type="AlphaFoldDB" id="A1RZC7"/>
<feature type="binding site" evidence="4">
    <location>
        <begin position="311"/>
        <end position="312"/>
    </location>
    <ligand>
        <name>substrate</name>
    </ligand>
</feature>
<dbReference type="GO" id="GO:0006145">
    <property type="term" value="P:purine nucleobase catabolic process"/>
    <property type="evidence" value="ECO:0007669"/>
    <property type="project" value="TreeGrafter"/>
</dbReference>
<dbReference type="SUPFAM" id="SSF51556">
    <property type="entry name" value="Metallo-dependent hydrolases"/>
    <property type="match status" value="1"/>
</dbReference>
<dbReference type="EMBL" id="CP000505">
    <property type="protein sequence ID" value="ABL78557.1"/>
    <property type="molecule type" value="Genomic_DNA"/>
</dbReference>
<dbReference type="InterPro" id="IPR050138">
    <property type="entry name" value="DHOase/Allantoinase_Hydrolase"/>
</dbReference>
<accession>A1RZC7</accession>
<dbReference type="InterPro" id="IPR011059">
    <property type="entry name" value="Metal-dep_hydrolase_composite"/>
</dbReference>
<comment type="catalytic activity">
    <reaction evidence="4">
        <text>(S)-dihydroorotate + H2O = N-carbamoyl-L-aspartate + H(+)</text>
        <dbReference type="Rhea" id="RHEA:24296"/>
        <dbReference type="ChEBI" id="CHEBI:15377"/>
        <dbReference type="ChEBI" id="CHEBI:15378"/>
        <dbReference type="ChEBI" id="CHEBI:30864"/>
        <dbReference type="ChEBI" id="CHEBI:32814"/>
        <dbReference type="EC" id="3.5.2.3"/>
    </reaction>
</comment>
<comment type="pathway">
    <text evidence="4">Pyrimidine metabolism; UMP biosynthesis via de novo pathway; (S)-dihydroorotate from bicarbonate: step 3/3.</text>
</comment>
<dbReference type="EnsemblBacteria" id="ABL78557">
    <property type="protein sequence ID" value="ABL78557"/>
    <property type="gene ID" value="Tpen_1159"/>
</dbReference>
<keyword evidence="1 4" id="KW-0479">Metal-binding</keyword>
<keyword evidence="3 4" id="KW-0665">Pyrimidine biosynthesis</keyword>
<dbReference type="Pfam" id="PF01979">
    <property type="entry name" value="Amidohydro_1"/>
    <property type="match status" value="1"/>
</dbReference>
<dbReference type="RefSeq" id="WP_011752822.1">
    <property type="nucleotide sequence ID" value="NC_008698.1"/>
</dbReference>
<organism evidence="6 7">
    <name type="scientific">Thermofilum pendens (strain DSM 2475 / Hrk 5)</name>
    <dbReference type="NCBI Taxonomy" id="368408"/>
    <lineage>
        <taxon>Archaea</taxon>
        <taxon>Thermoproteota</taxon>
        <taxon>Thermoprotei</taxon>
        <taxon>Thermofilales</taxon>
        <taxon>Thermofilaceae</taxon>
        <taxon>Thermofilum</taxon>
    </lineage>
</organism>
<gene>
    <name evidence="4" type="primary">pyrC</name>
    <name evidence="6" type="ordered locus">Tpen_1159</name>
</gene>
<reference evidence="7" key="1">
    <citation type="journal article" date="2008" name="J. Bacteriol.">
        <title>Genome sequence of Thermofilum pendens reveals an exceptional loss of biosynthetic pathways without genome reduction.</title>
        <authorList>
            <person name="Anderson I."/>
            <person name="Rodriguez J."/>
            <person name="Susanti D."/>
            <person name="Porat I."/>
            <person name="Reich C."/>
            <person name="Ulrich L.E."/>
            <person name="Elkins J.G."/>
            <person name="Mavromatis K."/>
            <person name="Lykidis A."/>
            <person name="Kim E."/>
            <person name="Thompson L.S."/>
            <person name="Nolan M."/>
            <person name="Land M."/>
            <person name="Copeland A."/>
            <person name="Lapidus A."/>
            <person name="Lucas S."/>
            <person name="Detter C."/>
            <person name="Zhulin I.B."/>
            <person name="Olsen G.J."/>
            <person name="Whitman W."/>
            <person name="Mukhopadhyay B."/>
            <person name="Bristow J."/>
            <person name="Kyrpides N."/>
        </authorList>
    </citation>
    <scope>NUCLEOTIDE SEQUENCE [LARGE SCALE GENOMIC DNA]</scope>
    <source>
        <strain evidence="7">DSM 2475 / Hrk 5</strain>
    </source>
</reference>
<dbReference type="KEGG" id="tpe:Tpen_1159"/>
<keyword evidence="7" id="KW-1185">Reference proteome</keyword>
<dbReference type="PROSITE" id="PS00483">
    <property type="entry name" value="DIHYDROOROTASE_2"/>
    <property type="match status" value="1"/>
</dbReference>
<feature type="domain" description="Amidohydrolase-related" evidence="5">
    <location>
        <begin position="54"/>
        <end position="406"/>
    </location>
</feature>
<dbReference type="UniPathway" id="UPA00070">
    <property type="reaction ID" value="UER00117"/>
</dbReference>
<dbReference type="GO" id="GO:0044205">
    <property type="term" value="P:'de novo' UMP biosynthetic process"/>
    <property type="evidence" value="ECO:0007669"/>
    <property type="project" value="UniProtKB-UniRule"/>
</dbReference>
<keyword evidence="2 4" id="KW-0378">Hydrolase</keyword>
<comment type="similarity">
    <text evidence="4">Belongs to the metallo-dependent hydrolases superfamily. DHOase family. Class I DHOase subfamily.</text>
</comment>
<dbReference type="PANTHER" id="PTHR43668">
    <property type="entry name" value="ALLANTOINASE"/>
    <property type="match status" value="1"/>
</dbReference>